<dbReference type="OrthoDB" id="416253at2759"/>
<reference evidence="2" key="1">
    <citation type="submission" date="2020-03" db="EMBL/GenBank/DDBJ databases">
        <title>Castanea mollissima Vanexum genome sequencing.</title>
        <authorList>
            <person name="Staton M."/>
        </authorList>
    </citation>
    <scope>NUCLEOTIDE SEQUENCE</scope>
    <source>
        <tissue evidence="2">Leaf</tissue>
    </source>
</reference>
<dbReference type="InterPro" id="IPR020471">
    <property type="entry name" value="AKR"/>
</dbReference>
<dbReference type="Proteomes" id="UP000737018">
    <property type="component" value="Unassembled WGS sequence"/>
</dbReference>
<gene>
    <name evidence="2" type="ORF">CMV_011751</name>
</gene>
<dbReference type="Pfam" id="PF00248">
    <property type="entry name" value="Aldo_ket_red"/>
    <property type="match status" value="1"/>
</dbReference>
<protein>
    <recommendedName>
        <fullName evidence="1">NADP-dependent oxidoreductase domain-containing protein</fullName>
    </recommendedName>
</protein>
<proteinExistence type="predicted"/>
<dbReference type="EMBL" id="JRKL02001453">
    <property type="protein sequence ID" value="KAF3963906.1"/>
    <property type="molecule type" value="Genomic_DNA"/>
</dbReference>
<dbReference type="SUPFAM" id="SSF51430">
    <property type="entry name" value="NAD(P)-linked oxidoreductase"/>
    <property type="match status" value="2"/>
</dbReference>
<dbReference type="PANTHER" id="PTHR11732">
    <property type="entry name" value="ALDO/KETO REDUCTASE"/>
    <property type="match status" value="1"/>
</dbReference>
<dbReference type="GO" id="GO:0016491">
    <property type="term" value="F:oxidoreductase activity"/>
    <property type="evidence" value="ECO:0007669"/>
    <property type="project" value="InterPro"/>
</dbReference>
<organism evidence="2 3">
    <name type="scientific">Castanea mollissima</name>
    <name type="common">Chinese chestnut</name>
    <dbReference type="NCBI Taxonomy" id="60419"/>
    <lineage>
        <taxon>Eukaryota</taxon>
        <taxon>Viridiplantae</taxon>
        <taxon>Streptophyta</taxon>
        <taxon>Embryophyta</taxon>
        <taxon>Tracheophyta</taxon>
        <taxon>Spermatophyta</taxon>
        <taxon>Magnoliopsida</taxon>
        <taxon>eudicotyledons</taxon>
        <taxon>Gunneridae</taxon>
        <taxon>Pentapetalae</taxon>
        <taxon>rosids</taxon>
        <taxon>fabids</taxon>
        <taxon>Fagales</taxon>
        <taxon>Fagaceae</taxon>
        <taxon>Castanea</taxon>
    </lineage>
</organism>
<dbReference type="InterPro" id="IPR023210">
    <property type="entry name" value="NADP_OxRdtase_dom"/>
</dbReference>
<sequence length="417" mass="46431">MAQATVTPQDQQAEYCTLLSGHTIPAVGLGTWKSGSKAGESVFTAIVEAGYRHIDTAAELGRGSRLPCQQELRGRNSLLLLSYGPKLVDGQFLVGPEGEGEENGLESFKVFSPRQPHQEAVLVSDLIDANRRCWDIAKVRRSFLPHEAEVVLGIPVSSRLPEDSFIWAWTNHGMFTVKSAYVVAQKWLKERNSRPAIGGSSDSSKMRCSDLSPDRVRPALEYTLQELQLDYLDLYLPFHLKDGASKPPKPGDTLDFDMEGVWREMGKLVKENLVKDIGVCNFSLKKLNKLLGIAQTNTMPSVCQMEKHPGWRNDKMLEACKKNGIHGTAYSPLGSSEGGRDLIHDQTVERIAKKLNKSPGQVLVRWAIQRGTSVIPESSNPDRIKEYIKVFGWKIPEQDFQALCSISDQRRVLDGED</sequence>
<evidence type="ECO:0000313" key="3">
    <source>
        <dbReference type="Proteomes" id="UP000737018"/>
    </source>
</evidence>
<comment type="caution">
    <text evidence="2">The sequence shown here is derived from an EMBL/GenBank/DDBJ whole genome shotgun (WGS) entry which is preliminary data.</text>
</comment>
<feature type="domain" description="NADP-dependent oxidoreductase" evidence="1">
    <location>
        <begin position="121"/>
        <end position="406"/>
    </location>
</feature>
<dbReference type="InterPro" id="IPR018170">
    <property type="entry name" value="Aldo/ket_reductase_CS"/>
</dbReference>
<dbReference type="PROSITE" id="PS00062">
    <property type="entry name" value="ALDOKETO_REDUCTASE_2"/>
    <property type="match status" value="1"/>
</dbReference>
<accession>A0A8J4R1D7</accession>
<dbReference type="InterPro" id="IPR036812">
    <property type="entry name" value="NAD(P)_OxRdtase_dom_sf"/>
</dbReference>
<dbReference type="Gene3D" id="3.20.20.100">
    <property type="entry name" value="NADP-dependent oxidoreductase domain"/>
    <property type="match status" value="2"/>
</dbReference>
<keyword evidence="3" id="KW-1185">Reference proteome</keyword>
<name>A0A8J4R1D7_9ROSI</name>
<dbReference type="AlphaFoldDB" id="A0A8J4R1D7"/>
<evidence type="ECO:0000259" key="1">
    <source>
        <dbReference type="Pfam" id="PF00248"/>
    </source>
</evidence>
<evidence type="ECO:0000313" key="2">
    <source>
        <dbReference type="EMBL" id="KAF3963906.1"/>
    </source>
</evidence>